<sequence>MAVVALAAAGVIATETARRLIATPEIQSLRLSELPMRAAKWLSGDAAPHAPELAPETKDPDVAPDAAPAAGPQPIVLRDPFSPDPDAPTEFITLALADGETFCRSLQNTGLNQPVFQRLTVPSHGWTCVPDMLKPVDGAESVVSSLFVTVRGEVADRLSSLRIKLNLIDPATAPLAREKAKDVLTQMLAVFGGVAPERVLQAINFGVNVAVVDRGVTYELKKEFGDPRRANLLVVFPQQLGDGGEARFIEKPEGIRILPSFRP</sequence>
<organism evidence="2 3">
    <name type="scientific">Hansschlegelia quercus</name>
    <dbReference type="NCBI Taxonomy" id="2528245"/>
    <lineage>
        <taxon>Bacteria</taxon>
        <taxon>Pseudomonadati</taxon>
        <taxon>Pseudomonadota</taxon>
        <taxon>Alphaproteobacteria</taxon>
        <taxon>Hyphomicrobiales</taxon>
        <taxon>Methylopilaceae</taxon>
        <taxon>Hansschlegelia</taxon>
    </lineage>
</organism>
<accession>A0A4Q9GI86</accession>
<evidence type="ECO:0000313" key="3">
    <source>
        <dbReference type="Proteomes" id="UP000291613"/>
    </source>
</evidence>
<protein>
    <submittedName>
        <fullName evidence="2">Uncharacterized protein</fullName>
    </submittedName>
</protein>
<dbReference type="OrthoDB" id="8282592at2"/>
<dbReference type="EMBL" id="SIUB01000003">
    <property type="protein sequence ID" value="TBN53913.1"/>
    <property type="molecule type" value="Genomic_DNA"/>
</dbReference>
<evidence type="ECO:0000256" key="1">
    <source>
        <dbReference type="SAM" id="MobiDB-lite"/>
    </source>
</evidence>
<dbReference type="RefSeq" id="WP_131003163.1">
    <property type="nucleotide sequence ID" value="NZ_JBHSZR010000003.1"/>
</dbReference>
<dbReference type="InterPro" id="IPR046071">
    <property type="entry name" value="DUF6030"/>
</dbReference>
<feature type="region of interest" description="Disordered" evidence="1">
    <location>
        <begin position="47"/>
        <end position="70"/>
    </location>
</feature>
<evidence type="ECO:0000313" key="2">
    <source>
        <dbReference type="EMBL" id="TBN53913.1"/>
    </source>
</evidence>
<name>A0A4Q9GI86_9HYPH</name>
<dbReference type="Pfam" id="PF19495">
    <property type="entry name" value="DUF6030"/>
    <property type="match status" value="1"/>
</dbReference>
<reference evidence="2 3" key="1">
    <citation type="submission" date="2019-02" db="EMBL/GenBank/DDBJ databases">
        <title>Hansschlegelia quercus sp. nov., a novel methylotrophic bacterium from buds of oak (Quercus robur L.).</title>
        <authorList>
            <person name="Agafonova N.V."/>
            <person name="Kaparullina E.N."/>
            <person name="Grouzdev D.S."/>
            <person name="Doronina N.V."/>
        </authorList>
    </citation>
    <scope>NUCLEOTIDE SEQUENCE [LARGE SCALE GENOMIC DNA]</scope>
    <source>
        <strain evidence="2 3">Dub</strain>
    </source>
</reference>
<dbReference type="Proteomes" id="UP000291613">
    <property type="component" value="Unassembled WGS sequence"/>
</dbReference>
<proteinExistence type="predicted"/>
<comment type="caution">
    <text evidence="2">The sequence shown here is derived from an EMBL/GenBank/DDBJ whole genome shotgun (WGS) entry which is preliminary data.</text>
</comment>
<keyword evidence="3" id="KW-1185">Reference proteome</keyword>
<gene>
    <name evidence="2" type="ORF">EYR15_09010</name>
</gene>
<dbReference type="AlphaFoldDB" id="A0A4Q9GI86"/>